<dbReference type="InterPro" id="IPR001387">
    <property type="entry name" value="Cro/C1-type_HTH"/>
</dbReference>
<reference evidence="4 5" key="1">
    <citation type="submission" date="2018-12" db="EMBL/GenBank/DDBJ databases">
        <title>Bacillus yapensis draft genome sequence.</title>
        <authorList>
            <person name="Yu L."/>
            <person name="Xu X."/>
            <person name="Tang X."/>
        </authorList>
    </citation>
    <scope>NUCLEOTIDE SEQUENCE [LARGE SCALE GENOMIC DNA]</scope>
    <source>
        <strain evidence="4 5">XXST-01</strain>
    </source>
</reference>
<dbReference type="EMBL" id="RXNT01000009">
    <property type="protein sequence ID" value="RTR31100.1"/>
    <property type="molecule type" value="Genomic_DNA"/>
</dbReference>
<dbReference type="GO" id="GO:0005829">
    <property type="term" value="C:cytosol"/>
    <property type="evidence" value="ECO:0007669"/>
    <property type="project" value="TreeGrafter"/>
</dbReference>
<dbReference type="InterPro" id="IPR050807">
    <property type="entry name" value="TransReg_Diox_bact_type"/>
</dbReference>
<evidence type="ECO:0000313" key="5">
    <source>
        <dbReference type="Proteomes" id="UP000271374"/>
    </source>
</evidence>
<accession>A0A431W6S3</accession>
<dbReference type="InterPro" id="IPR010982">
    <property type="entry name" value="Lambda_DNA-bd_dom_sf"/>
</dbReference>
<organism evidence="4 5">
    <name type="scientific">Bacillus yapensis</name>
    <dbReference type="NCBI Taxonomy" id="2492960"/>
    <lineage>
        <taxon>Bacteria</taxon>
        <taxon>Bacillati</taxon>
        <taxon>Bacillota</taxon>
        <taxon>Bacilli</taxon>
        <taxon>Bacillales</taxon>
        <taxon>Bacillaceae</taxon>
        <taxon>Bacillus</taxon>
    </lineage>
</organism>
<dbReference type="PROSITE" id="PS50943">
    <property type="entry name" value="HTH_CROC1"/>
    <property type="match status" value="1"/>
</dbReference>
<dbReference type="GO" id="GO:0003677">
    <property type="term" value="F:DNA binding"/>
    <property type="evidence" value="ECO:0007669"/>
    <property type="project" value="UniProtKB-KW"/>
</dbReference>
<keyword evidence="5" id="KW-1185">Reference proteome</keyword>
<dbReference type="SMART" id="SM00530">
    <property type="entry name" value="HTH_XRE"/>
    <property type="match status" value="1"/>
</dbReference>
<dbReference type="PANTHER" id="PTHR46797:SF1">
    <property type="entry name" value="METHYLPHOSPHONATE SYNTHASE"/>
    <property type="match status" value="1"/>
</dbReference>
<dbReference type="Pfam" id="PF08671">
    <property type="entry name" value="SinI"/>
    <property type="match status" value="1"/>
</dbReference>
<evidence type="ECO:0000259" key="2">
    <source>
        <dbReference type="PROSITE" id="PS50943"/>
    </source>
</evidence>
<dbReference type="AlphaFoldDB" id="A0A431W6S3"/>
<proteinExistence type="predicted"/>
<keyword evidence="1" id="KW-0238">DNA-binding</keyword>
<feature type="domain" description="HTH cro/C1-type" evidence="2">
    <location>
        <begin position="6"/>
        <end position="61"/>
    </location>
</feature>
<dbReference type="InterPro" id="IPR010981">
    <property type="entry name" value="SinR/SinI_dimer_dom"/>
</dbReference>
<dbReference type="OrthoDB" id="1859224at2"/>
<dbReference type="SUPFAM" id="SSF47413">
    <property type="entry name" value="lambda repressor-like DNA-binding domains"/>
    <property type="match status" value="1"/>
</dbReference>
<dbReference type="Pfam" id="PF01381">
    <property type="entry name" value="HTH_3"/>
    <property type="match status" value="1"/>
</dbReference>
<comment type="caution">
    <text evidence="4">The sequence shown here is derived from an EMBL/GenBank/DDBJ whole genome shotgun (WGS) entry which is preliminary data.</text>
</comment>
<feature type="domain" description="Sin" evidence="3">
    <location>
        <begin position="59"/>
        <end position="97"/>
    </location>
</feature>
<sequence>MVGERIKLLRTKKGYSISELAKIAGVSKSYLSYIERNVQRNPSLQFLSKIAETLETSMEYLLEEEEQLDEEWVSLIKKAKDEGVSKEDFQKYLDFVKFKKWEEDQRDPSSRL</sequence>
<dbReference type="Gene3D" id="1.10.260.40">
    <property type="entry name" value="lambda repressor-like DNA-binding domains"/>
    <property type="match status" value="1"/>
</dbReference>
<dbReference type="PROSITE" id="PS51500">
    <property type="entry name" value="SIN"/>
    <property type="match status" value="1"/>
</dbReference>
<protein>
    <submittedName>
        <fullName evidence="4">Helix-turn-helix domain-containing protein</fullName>
    </submittedName>
</protein>
<dbReference type="Proteomes" id="UP000271374">
    <property type="component" value="Unassembled WGS sequence"/>
</dbReference>
<dbReference type="GO" id="GO:0046983">
    <property type="term" value="F:protein dimerization activity"/>
    <property type="evidence" value="ECO:0007669"/>
    <property type="project" value="InterPro"/>
</dbReference>
<evidence type="ECO:0000256" key="1">
    <source>
        <dbReference type="ARBA" id="ARBA00023125"/>
    </source>
</evidence>
<dbReference type="SUPFAM" id="SSF47406">
    <property type="entry name" value="SinR repressor dimerisation domain-like"/>
    <property type="match status" value="1"/>
</dbReference>
<dbReference type="RefSeq" id="WP_126408989.1">
    <property type="nucleotide sequence ID" value="NZ_RXNT01000009.1"/>
</dbReference>
<dbReference type="PANTHER" id="PTHR46797">
    <property type="entry name" value="HTH-TYPE TRANSCRIPTIONAL REGULATOR"/>
    <property type="match status" value="1"/>
</dbReference>
<dbReference type="CDD" id="cd00093">
    <property type="entry name" value="HTH_XRE"/>
    <property type="match status" value="1"/>
</dbReference>
<dbReference type="GO" id="GO:0003700">
    <property type="term" value="F:DNA-binding transcription factor activity"/>
    <property type="evidence" value="ECO:0007669"/>
    <property type="project" value="TreeGrafter"/>
</dbReference>
<evidence type="ECO:0000313" key="4">
    <source>
        <dbReference type="EMBL" id="RTR31100.1"/>
    </source>
</evidence>
<evidence type="ECO:0000259" key="3">
    <source>
        <dbReference type="PROSITE" id="PS51500"/>
    </source>
</evidence>
<dbReference type="InterPro" id="IPR036281">
    <property type="entry name" value="SinR/SinI_dimer_dom_sf"/>
</dbReference>
<name>A0A431W6S3_9BACI</name>
<gene>
    <name evidence="4" type="ORF">EKG37_12470</name>
</gene>